<dbReference type="RefSeq" id="WP_252663130.1">
    <property type="nucleotide sequence ID" value="NZ_CP098611.1"/>
</dbReference>
<dbReference type="SUPFAM" id="SSF53448">
    <property type="entry name" value="Nucleotide-diphospho-sugar transferases"/>
    <property type="match status" value="1"/>
</dbReference>
<dbReference type="InterPro" id="IPR054619">
    <property type="entry name" value="Npun_R2821-like"/>
</dbReference>
<keyword evidence="2" id="KW-1185">Reference proteome</keyword>
<name>A0ABY5ASI3_9CYAN</name>
<gene>
    <name evidence="1" type="ORF">NEA10_20100</name>
</gene>
<dbReference type="EMBL" id="CP098611">
    <property type="protein sequence ID" value="USR91098.1"/>
    <property type="molecule type" value="Genomic_DNA"/>
</dbReference>
<sequence>MDGICTLANDYVYDQLVALLNSIEVNQGKDTPVCVFPYDDNLERVRAEVARRPNVQLYDDQESIERWDTFFRRVWDAHPTAHRRRQERGHTQPYYRFGHHRYFSSFDGPFDRFVYLDADVLLMGPLNSVFEKLEHYDWVVYDYQFKDPGHIYDLDYKNLYDIFPNERIEKEVFCSGFYGTHRHLYSPEELEQLLGYMEAGEAEVLYIWAADQPILNYLLMRSQRRIYNFSHHLPAEERTGCCVTSPHFEEKDGIMYDKGKRLTYLHYIGVSSSVFRRLCEGENLDCPYRDVFLHYRYLHEPENCPKFTGAAKPLNRPPSLTQRLLRKIGITSK</sequence>
<reference evidence="1" key="1">
    <citation type="submission" date="2022-06" db="EMBL/GenBank/DDBJ databases">
        <title>Genome sequence of Phormidium yuhuli AB48 isolated from an industrial photobioreactor environment.</title>
        <authorList>
            <person name="Qiu Y."/>
            <person name="Noonan A.J.C."/>
            <person name="Dofher K."/>
            <person name="Koch M."/>
            <person name="Kieft B."/>
            <person name="Lin X."/>
            <person name="Ziels R.M."/>
            <person name="Hallam S.J."/>
        </authorList>
    </citation>
    <scope>NUCLEOTIDE SEQUENCE</scope>
    <source>
        <strain evidence="1">AB48</strain>
    </source>
</reference>
<proteinExistence type="predicted"/>
<dbReference type="Gene3D" id="3.90.550.10">
    <property type="entry name" value="Spore Coat Polysaccharide Biosynthesis Protein SpsA, Chain A"/>
    <property type="match status" value="1"/>
</dbReference>
<evidence type="ECO:0000313" key="1">
    <source>
        <dbReference type="EMBL" id="USR91098.1"/>
    </source>
</evidence>
<dbReference type="NCBIfam" id="NF045582">
    <property type="entry name" value="Npun_R2823_gen"/>
    <property type="match status" value="1"/>
</dbReference>
<protein>
    <submittedName>
        <fullName evidence="1">Sugar transferase</fullName>
    </submittedName>
</protein>
<dbReference type="InterPro" id="IPR029044">
    <property type="entry name" value="Nucleotide-diphossugar_trans"/>
</dbReference>
<keyword evidence="1" id="KW-0808">Transferase</keyword>
<dbReference type="Proteomes" id="UP001056708">
    <property type="component" value="Chromosome"/>
</dbReference>
<accession>A0ABY5ASI3</accession>
<organism evidence="1 2">
    <name type="scientific">Phormidium yuhuli AB48</name>
    <dbReference type="NCBI Taxonomy" id="2940671"/>
    <lineage>
        <taxon>Bacteria</taxon>
        <taxon>Bacillati</taxon>
        <taxon>Cyanobacteriota</taxon>
        <taxon>Cyanophyceae</taxon>
        <taxon>Oscillatoriophycideae</taxon>
        <taxon>Oscillatoriales</taxon>
        <taxon>Oscillatoriaceae</taxon>
        <taxon>Phormidium</taxon>
        <taxon>Phormidium yuhuli</taxon>
    </lineage>
</organism>
<evidence type="ECO:0000313" key="2">
    <source>
        <dbReference type="Proteomes" id="UP001056708"/>
    </source>
</evidence>
<dbReference type="GO" id="GO:0016740">
    <property type="term" value="F:transferase activity"/>
    <property type="evidence" value="ECO:0007669"/>
    <property type="project" value="UniProtKB-KW"/>
</dbReference>